<dbReference type="EMBL" id="BEXD01000524">
    <property type="protein sequence ID" value="GBB88158.1"/>
    <property type="molecule type" value="Genomic_DNA"/>
</dbReference>
<evidence type="ECO:0000313" key="3">
    <source>
        <dbReference type="Proteomes" id="UP000247702"/>
    </source>
</evidence>
<dbReference type="GO" id="GO:0005524">
    <property type="term" value="F:ATP binding"/>
    <property type="evidence" value="ECO:0007669"/>
    <property type="project" value="InterPro"/>
</dbReference>
<accession>A0A2Z6R602</accession>
<dbReference type="PROSITE" id="PS50011">
    <property type="entry name" value="PROTEIN_KINASE_DOM"/>
    <property type="match status" value="1"/>
</dbReference>
<dbReference type="PANTHER" id="PTHR44329">
    <property type="entry name" value="SERINE/THREONINE-PROTEIN KINASE TNNI3K-RELATED"/>
    <property type="match status" value="1"/>
</dbReference>
<sequence>MELLTKFCVDFTDGKEIIKKNFTNWTSGNEILDNFIQEKQLNYEAKNRETVFEWISYSELIDIKEIGDNCLTTAIWKNGPISCCGEWRKRSYEKVALRFLYNMQNITDESMNKVKSYINNLDKYDVIYGISQHPDTKTYIFVLYDVYSIRYCNKCCNRLFYHWYITDEVLDQSLHRFYRHTKKLLCSYGISQHPDTKGYILVFNDLYFDHYCEKCDNNYERLDGDKWWCKQCQIDQIKNNFINWTSGNAKLDEIIQKIQIKVNIYCRNVLFEWIPYNKLIEIKERGDNCLTTAIWKDGPLHYNIYKQKYIRNSTSQNVTLRFLYDSQNITDEFLNKVESYFYDHNLYGAGNYGISQNPDTKVYILVFNEIYLFEFCEKCGNKYESSQWCKQCLIDQLKNNFTNWTSGNVKLDSFIQNMQLKINSDDDVIFEWIPYNGFIEIEEINGYYEFAIAIWKDGPLHYNIHKEEHKRKSCDGVVLKFLYDLQDVTDEFLNKVESYLNNKKVYGLSQNPDTKVYILVFNEIYFAEDNCVKCYNKYDNSDYYCKPCQISYFENNFSNWSSGNENINKLIRKNQLKISNYSDTVFEWISYNKFTNINETENSSFDTAIWKDGPLRYSKLDKLYKRKLNEKVLLKYLNNSNNSQDIINKLVYSMEGSYGISQNPNTKDFILVLPLKYYCENCGQKYSIQFEIDSRSCISCQTKHENPKIRNLIQKIKLNIDYNTGSNNIIFEWIPYDQFNYIEKIGKGGFSTVYSAIWKDGLLYYNQGWKRIPNIKVALKCLHNSRDSLNEFISEVEAYPNQKIENILKIYGISQNPDTKDYIMVLEYAKGGSFNYYLNKNYENFDWLNGLKVLSDIIEGLSKIHQKQMVHRDFHVGNILFMDDNYNVCISDMGLCKKIDDLNETNIYGVMPYVAPEVLKGKLYTQAADIYGFGMIMYIVASGRQPFAGRVHDEVLAINICNGIRPEINEKITPKCYIDLMKKCWDSNPYNRPNSIEMKDIIKLFYDSLNQNFKEKGQQHYEIEEQFKKTQEFRKANLLSIKNGLSITHKQAIYSRLLNPYTKNLSKCNDINSNTVEITDFTNLF</sequence>
<gene>
    <name evidence="2" type="ORF">RclHR1_01470006</name>
</gene>
<protein>
    <recommendedName>
        <fullName evidence="1">Protein kinase domain-containing protein</fullName>
    </recommendedName>
</protein>
<keyword evidence="3" id="KW-1185">Reference proteome</keyword>
<proteinExistence type="predicted"/>
<dbReference type="InterPro" id="IPR001245">
    <property type="entry name" value="Ser-Thr/Tyr_kinase_cat_dom"/>
</dbReference>
<evidence type="ECO:0000313" key="2">
    <source>
        <dbReference type="EMBL" id="GBB88158.1"/>
    </source>
</evidence>
<dbReference type="SUPFAM" id="SSF56112">
    <property type="entry name" value="Protein kinase-like (PK-like)"/>
    <property type="match status" value="1"/>
</dbReference>
<organism evidence="2 3">
    <name type="scientific">Rhizophagus clarus</name>
    <dbReference type="NCBI Taxonomy" id="94130"/>
    <lineage>
        <taxon>Eukaryota</taxon>
        <taxon>Fungi</taxon>
        <taxon>Fungi incertae sedis</taxon>
        <taxon>Mucoromycota</taxon>
        <taxon>Glomeromycotina</taxon>
        <taxon>Glomeromycetes</taxon>
        <taxon>Glomerales</taxon>
        <taxon>Glomeraceae</taxon>
        <taxon>Rhizophagus</taxon>
    </lineage>
</organism>
<reference evidence="2 3" key="1">
    <citation type="submission" date="2017-11" db="EMBL/GenBank/DDBJ databases">
        <title>The genome of Rhizophagus clarus HR1 reveals common genetic basis of auxotrophy among arbuscular mycorrhizal fungi.</title>
        <authorList>
            <person name="Kobayashi Y."/>
        </authorList>
    </citation>
    <scope>NUCLEOTIDE SEQUENCE [LARGE SCALE GENOMIC DNA]</scope>
    <source>
        <strain evidence="2 3">HR1</strain>
    </source>
</reference>
<feature type="domain" description="Protein kinase" evidence="1">
    <location>
        <begin position="739"/>
        <end position="1006"/>
    </location>
</feature>
<dbReference type="Pfam" id="PF07714">
    <property type="entry name" value="PK_Tyr_Ser-Thr"/>
    <property type="match status" value="1"/>
</dbReference>
<dbReference type="InterPro" id="IPR000719">
    <property type="entry name" value="Prot_kinase_dom"/>
</dbReference>
<name>A0A2Z6R602_9GLOM</name>
<dbReference type="Gene3D" id="1.10.510.10">
    <property type="entry name" value="Transferase(Phosphotransferase) domain 1"/>
    <property type="match status" value="1"/>
</dbReference>
<dbReference type="GO" id="GO:0004674">
    <property type="term" value="F:protein serine/threonine kinase activity"/>
    <property type="evidence" value="ECO:0007669"/>
    <property type="project" value="TreeGrafter"/>
</dbReference>
<dbReference type="Proteomes" id="UP000247702">
    <property type="component" value="Unassembled WGS sequence"/>
</dbReference>
<evidence type="ECO:0000259" key="1">
    <source>
        <dbReference type="PROSITE" id="PS50011"/>
    </source>
</evidence>
<dbReference type="InterPro" id="IPR011009">
    <property type="entry name" value="Kinase-like_dom_sf"/>
</dbReference>
<comment type="caution">
    <text evidence="2">The sequence shown here is derived from an EMBL/GenBank/DDBJ whole genome shotgun (WGS) entry which is preliminary data.</text>
</comment>
<dbReference type="InterPro" id="IPR051681">
    <property type="entry name" value="Ser/Thr_Kinases-Pseudokinases"/>
</dbReference>
<dbReference type="AlphaFoldDB" id="A0A2Z6R602"/>